<evidence type="ECO:0000256" key="2">
    <source>
        <dbReference type="ARBA" id="ARBA00022801"/>
    </source>
</evidence>
<organism evidence="4 5">
    <name type="scientific">Paenibacillus sabuli</name>
    <dbReference type="NCBI Taxonomy" id="2772509"/>
    <lineage>
        <taxon>Bacteria</taxon>
        <taxon>Bacillati</taxon>
        <taxon>Bacillota</taxon>
        <taxon>Bacilli</taxon>
        <taxon>Bacillales</taxon>
        <taxon>Paenibacillaceae</taxon>
        <taxon>Paenibacillus</taxon>
    </lineage>
</organism>
<dbReference type="SUPFAM" id="SSF53649">
    <property type="entry name" value="Alkaline phosphatase-like"/>
    <property type="match status" value="1"/>
</dbReference>
<evidence type="ECO:0000313" key="4">
    <source>
        <dbReference type="EMBL" id="MBD2847090.1"/>
    </source>
</evidence>
<dbReference type="InterPro" id="IPR017850">
    <property type="entry name" value="Alkaline_phosphatase_core_sf"/>
</dbReference>
<dbReference type="PANTHER" id="PTHR42693">
    <property type="entry name" value="ARYLSULFATASE FAMILY MEMBER"/>
    <property type="match status" value="1"/>
</dbReference>
<name>A0A927BWU8_9BACL</name>
<evidence type="ECO:0000259" key="3">
    <source>
        <dbReference type="Pfam" id="PF00884"/>
    </source>
</evidence>
<gene>
    <name evidence="4" type="ORF">IDH44_17975</name>
</gene>
<proteinExistence type="inferred from homology"/>
<keyword evidence="2 4" id="KW-0378">Hydrolase</keyword>
<dbReference type="Proteomes" id="UP000621560">
    <property type="component" value="Unassembled WGS sequence"/>
</dbReference>
<protein>
    <submittedName>
        <fullName evidence="4">Sulfatase-like hydrolase/transferase</fullName>
    </submittedName>
</protein>
<reference evidence="4" key="1">
    <citation type="submission" date="2020-09" db="EMBL/GenBank/DDBJ databases">
        <title>A novel bacterium of genus Paenibacillus, isolated from South China Sea.</title>
        <authorList>
            <person name="Huang H."/>
            <person name="Mo K."/>
            <person name="Hu Y."/>
        </authorList>
    </citation>
    <scope>NUCLEOTIDE SEQUENCE</scope>
    <source>
        <strain evidence="4">IB182496</strain>
    </source>
</reference>
<dbReference type="Pfam" id="PF00884">
    <property type="entry name" value="Sulfatase"/>
    <property type="match status" value="1"/>
</dbReference>
<feature type="domain" description="Sulfatase N-terminal" evidence="3">
    <location>
        <begin position="3"/>
        <end position="382"/>
    </location>
</feature>
<dbReference type="InterPro" id="IPR050738">
    <property type="entry name" value="Sulfatase"/>
</dbReference>
<evidence type="ECO:0000256" key="1">
    <source>
        <dbReference type="ARBA" id="ARBA00008779"/>
    </source>
</evidence>
<accession>A0A927BWU8</accession>
<keyword evidence="5" id="KW-1185">Reference proteome</keyword>
<dbReference type="Gene3D" id="3.40.720.10">
    <property type="entry name" value="Alkaline Phosphatase, subunit A"/>
    <property type="match status" value="1"/>
</dbReference>
<dbReference type="InterPro" id="IPR000917">
    <property type="entry name" value="Sulfatase_N"/>
</dbReference>
<dbReference type="RefSeq" id="WP_190920081.1">
    <property type="nucleotide sequence ID" value="NZ_JACXIZ010000032.1"/>
</dbReference>
<comment type="similarity">
    <text evidence="1">Belongs to the sulfatase family.</text>
</comment>
<comment type="caution">
    <text evidence="4">The sequence shown here is derived from an EMBL/GenBank/DDBJ whole genome shotgun (WGS) entry which is preliminary data.</text>
</comment>
<dbReference type="PANTHER" id="PTHR42693:SF53">
    <property type="entry name" value="ENDO-4-O-SULFATASE"/>
    <property type="match status" value="1"/>
</dbReference>
<dbReference type="AlphaFoldDB" id="A0A927BWU8"/>
<dbReference type="EMBL" id="JACXIZ010000032">
    <property type="protein sequence ID" value="MBD2847090.1"/>
    <property type="molecule type" value="Genomic_DNA"/>
</dbReference>
<dbReference type="GO" id="GO:0004065">
    <property type="term" value="F:arylsulfatase activity"/>
    <property type="evidence" value="ECO:0007669"/>
    <property type="project" value="TreeGrafter"/>
</dbReference>
<evidence type="ECO:0000313" key="5">
    <source>
        <dbReference type="Proteomes" id="UP000621560"/>
    </source>
</evidence>
<sequence length="497" mass="56523">MDNVLFILTDQQRTDTMGSYGGSVCRTPNLDALSEDSVVFTNAYTSCPICTPARASLQSGYYPFNVGMQSNMYGSNCLIRELPDDPGLLSRQLVQQGYSAGYTGKWHLGHGKSILDTEDFRRYGKRTIQFPEFQHGIRSLPTDLGYEGDDFPGHGDGGHGYPQYADYLAENGLSFETVNTLSGNFDVHTAAEVVSPIESTVDYYLTERAIHYIDRFRRRQRPFFFALNFWGPHEPYLAPTKHLDTYRDMKLEPWPNFHDDGEGKPSIHRARMANSQEWEAFEPYVKHYYGAMSAIDEQIGRLIAYLKAHDLYDNTTIIFSSDHGESLGIHGGLSDKAFFMYEETCRIPLLVKPAGQRHATREESRFVNSCDIHATILDMAGVARDAAEQRDGRSFVPLLRGEDIADWPDCAVTECSGLENVMFTQRMIRYKHYKYVFNCGDTDELYDLQRDPHELHNLVQEPDCADTLAQLRGKLAEWMAAHQDGLLKLFKRMRSVA</sequence>